<keyword evidence="3" id="KW-0143">Chaperone</keyword>
<feature type="compositionally biased region" description="Low complexity" evidence="4">
    <location>
        <begin position="522"/>
        <end position="535"/>
    </location>
</feature>
<dbReference type="Gene3D" id="1.10.287.110">
    <property type="entry name" value="DnaJ domain"/>
    <property type="match status" value="1"/>
</dbReference>
<name>A0A9W6EXJ1_9CHLO</name>
<evidence type="ECO:0000256" key="2">
    <source>
        <dbReference type="ARBA" id="ARBA00023136"/>
    </source>
</evidence>
<reference evidence="6 7" key="1">
    <citation type="journal article" date="2023" name="Commun. Biol.">
        <title>Reorganization of the ancestral sex-determining regions during the evolution of trioecy in Pleodorina starrii.</title>
        <authorList>
            <person name="Takahashi K."/>
            <person name="Suzuki S."/>
            <person name="Kawai-Toyooka H."/>
            <person name="Yamamoto K."/>
            <person name="Hamaji T."/>
            <person name="Ootsuki R."/>
            <person name="Yamaguchi H."/>
            <person name="Kawachi M."/>
            <person name="Higashiyama T."/>
            <person name="Nozaki H."/>
        </authorList>
    </citation>
    <scope>NUCLEOTIDE SEQUENCE [LARGE SCALE GENOMIC DNA]</scope>
    <source>
        <strain evidence="6 7">NIES-4479</strain>
    </source>
</reference>
<accession>A0A9W6EXJ1</accession>
<dbReference type="InterPro" id="IPR018253">
    <property type="entry name" value="DnaJ_domain_CS"/>
</dbReference>
<dbReference type="GO" id="GO:0005739">
    <property type="term" value="C:mitochondrion"/>
    <property type="evidence" value="ECO:0007669"/>
    <property type="project" value="GOC"/>
</dbReference>
<evidence type="ECO:0000259" key="5">
    <source>
        <dbReference type="PROSITE" id="PS50076"/>
    </source>
</evidence>
<dbReference type="PROSITE" id="PS50076">
    <property type="entry name" value="DNAJ_2"/>
    <property type="match status" value="1"/>
</dbReference>
<dbReference type="AlphaFoldDB" id="A0A9W6EXJ1"/>
<dbReference type="Pfam" id="PF11875">
    <property type="entry name" value="DnaJ-like_C11_C"/>
    <property type="match status" value="1"/>
</dbReference>
<dbReference type="Proteomes" id="UP001165080">
    <property type="component" value="Unassembled WGS sequence"/>
</dbReference>
<keyword evidence="2" id="KW-0472">Membrane</keyword>
<dbReference type="InterPro" id="IPR052243">
    <property type="entry name" value="Mito_inner_membrane_organizer"/>
</dbReference>
<dbReference type="PROSITE" id="PS00636">
    <property type="entry name" value="DNAJ_1"/>
    <property type="match status" value="1"/>
</dbReference>
<evidence type="ECO:0000313" key="7">
    <source>
        <dbReference type="Proteomes" id="UP001165080"/>
    </source>
</evidence>
<gene>
    <name evidence="6" type="primary">PLEST001039</name>
    <name evidence="6" type="ORF">PLESTB_000104100</name>
</gene>
<organism evidence="6 7">
    <name type="scientific">Pleodorina starrii</name>
    <dbReference type="NCBI Taxonomy" id="330485"/>
    <lineage>
        <taxon>Eukaryota</taxon>
        <taxon>Viridiplantae</taxon>
        <taxon>Chlorophyta</taxon>
        <taxon>core chlorophytes</taxon>
        <taxon>Chlorophyceae</taxon>
        <taxon>CS clade</taxon>
        <taxon>Chlamydomonadales</taxon>
        <taxon>Volvocaceae</taxon>
        <taxon>Pleodorina</taxon>
    </lineage>
</organism>
<keyword evidence="7" id="KW-1185">Reference proteome</keyword>
<dbReference type="Pfam" id="PF00226">
    <property type="entry name" value="DnaJ"/>
    <property type="match status" value="1"/>
</dbReference>
<feature type="region of interest" description="Disordered" evidence="4">
    <location>
        <begin position="682"/>
        <end position="701"/>
    </location>
</feature>
<sequence>MTDSSIEFRSDDTAEYYAVLNIPRDASDEEVRRAYRNLAQVYHPDKHQDPEQKQRAEQAFNRLQAAYEVLSDPVRRQVYDVYGKEGLDAGFEVGTKLDSVEDLKKKWEEFKRKQESDRAELLSNHRGAYVCRLDLSDPRATLAGHRPLFRGATVTNSIDTPVGEADVFYVQGNAALRNNMGAGSLIFGYRRVLSQHDSLDSNVVLGPRPSATLTSTRQVTPYTSASLTTSYTPGVGTGMQLSTTRHLPYNMQATLGWVVGPAPVSGVSFNVSKRGTKYVASGKLDLGPMTGLSARLVYHINPTVHVRAIARAAGSGLELELGAGRKWGKNTLGYVGSVVGTQGIAVKGRLVRGGQTFEVPITLSPDYTDLTTLAASVLLPPLAYVAVSRFVVRPLVRWSRQRRERREQHQHAEAIRESLHKAASECALIEPVARRRARSEAAKRPSAGLVVLDAVYGKVEEYLAEGGPQQRAAAAATAAAAAAAAAPAAAEGSDLAAALAAAVAAAVGTGSEAAVAAAAAGGEAPGTATATATTAEAERSGSHATASASGREAGAAAAPAAAAEALPLPPPWLSVTTALQYLVSESKLTLHPGVPKKNQMGFADPTPGSADATRLLYVSYLYGDKVFEVTVDDTDGLQLPGAGEVVSETAKARGLLHLGAAAHGVTDLLQPAAAAGGSLAGGGGGGAVGSPRGGVTPRPVG</sequence>
<comment type="caution">
    <text evidence="6">The sequence shown here is derived from an EMBL/GenBank/DDBJ whole genome shotgun (WGS) entry which is preliminary data.</text>
</comment>
<feature type="compositionally biased region" description="Low complexity" evidence="4">
    <location>
        <begin position="544"/>
        <end position="553"/>
    </location>
</feature>
<dbReference type="GO" id="GO:0042407">
    <property type="term" value="P:cristae formation"/>
    <property type="evidence" value="ECO:0007669"/>
    <property type="project" value="TreeGrafter"/>
</dbReference>
<dbReference type="SUPFAM" id="SSF46565">
    <property type="entry name" value="Chaperone J-domain"/>
    <property type="match status" value="1"/>
</dbReference>
<dbReference type="EMBL" id="BRXU01000001">
    <property type="protein sequence ID" value="GLC48494.1"/>
    <property type="molecule type" value="Genomic_DNA"/>
</dbReference>
<dbReference type="Pfam" id="PF22774">
    <property type="entry name" value="DNAJC11_beta-barrel"/>
    <property type="match status" value="1"/>
</dbReference>
<proteinExistence type="predicted"/>
<evidence type="ECO:0000313" key="6">
    <source>
        <dbReference type="EMBL" id="GLC48494.1"/>
    </source>
</evidence>
<dbReference type="GO" id="GO:0016020">
    <property type="term" value="C:membrane"/>
    <property type="evidence" value="ECO:0007669"/>
    <property type="project" value="UniProtKB-SubCell"/>
</dbReference>
<protein>
    <recommendedName>
        <fullName evidence="5">J domain-containing protein</fullName>
    </recommendedName>
</protein>
<dbReference type="InterPro" id="IPR036869">
    <property type="entry name" value="J_dom_sf"/>
</dbReference>
<dbReference type="InterPro" id="IPR055225">
    <property type="entry name" value="DNAJC11-like_beta-barrel"/>
</dbReference>
<dbReference type="OrthoDB" id="10250354at2759"/>
<feature type="domain" description="J" evidence="5">
    <location>
        <begin position="15"/>
        <end position="83"/>
    </location>
</feature>
<dbReference type="CDD" id="cd06257">
    <property type="entry name" value="DnaJ"/>
    <property type="match status" value="1"/>
</dbReference>
<dbReference type="PRINTS" id="PR00625">
    <property type="entry name" value="JDOMAIN"/>
</dbReference>
<feature type="compositionally biased region" description="Gly residues" evidence="4">
    <location>
        <begin position="682"/>
        <end position="692"/>
    </location>
</feature>
<dbReference type="PANTHER" id="PTHR44157:SF1">
    <property type="entry name" value="DNAJ HOMOLOG SUBFAMILY C MEMBER 11"/>
    <property type="match status" value="1"/>
</dbReference>
<evidence type="ECO:0000256" key="3">
    <source>
        <dbReference type="ARBA" id="ARBA00023186"/>
    </source>
</evidence>
<feature type="region of interest" description="Disordered" evidence="4">
    <location>
        <begin position="522"/>
        <end position="553"/>
    </location>
</feature>
<evidence type="ECO:0000256" key="4">
    <source>
        <dbReference type="SAM" id="MobiDB-lite"/>
    </source>
</evidence>
<dbReference type="PANTHER" id="PTHR44157">
    <property type="entry name" value="DNAJ HOMOLOG SUBFAMILY C MEMBER 11"/>
    <property type="match status" value="1"/>
</dbReference>
<dbReference type="InterPro" id="IPR024586">
    <property type="entry name" value="DnaJ-like_C11_C"/>
</dbReference>
<comment type="subcellular location">
    <subcellularLocation>
        <location evidence="1">Membrane</location>
    </subcellularLocation>
</comment>
<dbReference type="InterPro" id="IPR001623">
    <property type="entry name" value="DnaJ_domain"/>
</dbReference>
<evidence type="ECO:0000256" key="1">
    <source>
        <dbReference type="ARBA" id="ARBA00004370"/>
    </source>
</evidence>
<dbReference type="SMART" id="SM00271">
    <property type="entry name" value="DnaJ"/>
    <property type="match status" value="1"/>
</dbReference>